<dbReference type="SUPFAM" id="SSF55729">
    <property type="entry name" value="Acyl-CoA N-acyltransferases (Nat)"/>
    <property type="match status" value="1"/>
</dbReference>
<sequence length="242" mass="27137">MTQIRASLPADRWNAASADRSPANPLSERLRNTARSARDLAASAGLHRPRAMRGARTEKPFDAPVLRTSRLRLRPHRVSEADLAGWFALQSEASVREFLPWPERTRRQSERHLRDRLRHTRLWQADDFLALAVELDGALIGDVSLHLRRVAAEHRSLEIGWVLHPAHGGSGFATEAAQAMIDFAFETVGAQEVIAVTDARNRRSVALARRLGFTERSQAATGDRVFALSHERCRLQRDHLAA</sequence>
<organism evidence="3 4">
    <name type="scientific">Herbiconiux moechotypicola</name>
    <dbReference type="NCBI Taxonomy" id="637393"/>
    <lineage>
        <taxon>Bacteria</taxon>
        <taxon>Bacillati</taxon>
        <taxon>Actinomycetota</taxon>
        <taxon>Actinomycetes</taxon>
        <taxon>Micrococcales</taxon>
        <taxon>Microbacteriaceae</taxon>
        <taxon>Herbiconiux</taxon>
    </lineage>
</organism>
<accession>A0ABN3E3T3</accession>
<dbReference type="InterPro" id="IPR000182">
    <property type="entry name" value="GNAT_dom"/>
</dbReference>
<keyword evidence="4" id="KW-1185">Reference proteome</keyword>
<evidence type="ECO:0000313" key="3">
    <source>
        <dbReference type="EMBL" id="GAA2247996.1"/>
    </source>
</evidence>
<dbReference type="PANTHER" id="PTHR43792:SF1">
    <property type="entry name" value="N-ACETYLTRANSFERASE DOMAIN-CONTAINING PROTEIN"/>
    <property type="match status" value="1"/>
</dbReference>
<feature type="domain" description="N-acetyltransferase" evidence="2">
    <location>
        <begin position="71"/>
        <end position="231"/>
    </location>
</feature>
<evidence type="ECO:0000259" key="2">
    <source>
        <dbReference type="PROSITE" id="PS51186"/>
    </source>
</evidence>
<reference evidence="3 4" key="1">
    <citation type="journal article" date="2019" name="Int. J. Syst. Evol. Microbiol.">
        <title>The Global Catalogue of Microorganisms (GCM) 10K type strain sequencing project: providing services to taxonomists for standard genome sequencing and annotation.</title>
        <authorList>
            <consortium name="The Broad Institute Genomics Platform"/>
            <consortium name="The Broad Institute Genome Sequencing Center for Infectious Disease"/>
            <person name="Wu L."/>
            <person name="Ma J."/>
        </authorList>
    </citation>
    <scope>NUCLEOTIDE SEQUENCE [LARGE SCALE GENOMIC DNA]</scope>
    <source>
        <strain evidence="3 4">JCM 16117</strain>
    </source>
</reference>
<dbReference type="EMBL" id="BAAAQY010000013">
    <property type="protein sequence ID" value="GAA2247996.1"/>
    <property type="molecule type" value="Genomic_DNA"/>
</dbReference>
<dbReference type="PANTHER" id="PTHR43792">
    <property type="entry name" value="GNAT FAMILY, PUTATIVE (AFU_ORTHOLOGUE AFUA_3G00765)-RELATED-RELATED"/>
    <property type="match status" value="1"/>
</dbReference>
<protein>
    <recommendedName>
        <fullName evidence="2">N-acetyltransferase domain-containing protein</fullName>
    </recommendedName>
</protein>
<evidence type="ECO:0000313" key="4">
    <source>
        <dbReference type="Proteomes" id="UP001500929"/>
    </source>
</evidence>
<dbReference type="Pfam" id="PF13302">
    <property type="entry name" value="Acetyltransf_3"/>
    <property type="match status" value="1"/>
</dbReference>
<comment type="caution">
    <text evidence="3">The sequence shown here is derived from an EMBL/GenBank/DDBJ whole genome shotgun (WGS) entry which is preliminary data.</text>
</comment>
<proteinExistence type="predicted"/>
<dbReference type="Gene3D" id="3.40.630.30">
    <property type="match status" value="1"/>
</dbReference>
<name>A0ABN3E3T3_9MICO</name>
<gene>
    <name evidence="3" type="ORF">GCM10009851_36830</name>
</gene>
<dbReference type="InterPro" id="IPR016181">
    <property type="entry name" value="Acyl_CoA_acyltransferase"/>
</dbReference>
<dbReference type="InterPro" id="IPR051531">
    <property type="entry name" value="N-acetyltransferase"/>
</dbReference>
<dbReference type="PROSITE" id="PS51186">
    <property type="entry name" value="GNAT"/>
    <property type="match status" value="1"/>
</dbReference>
<feature type="region of interest" description="Disordered" evidence="1">
    <location>
        <begin position="1"/>
        <end position="31"/>
    </location>
</feature>
<dbReference type="Proteomes" id="UP001500929">
    <property type="component" value="Unassembled WGS sequence"/>
</dbReference>
<dbReference type="RefSeq" id="WP_259481191.1">
    <property type="nucleotide sequence ID" value="NZ_BAAAQY010000013.1"/>
</dbReference>
<evidence type="ECO:0000256" key="1">
    <source>
        <dbReference type="SAM" id="MobiDB-lite"/>
    </source>
</evidence>